<organism evidence="4 5">
    <name type="scientific">Saccharothrix violaceirubra</name>
    <dbReference type="NCBI Taxonomy" id="413306"/>
    <lineage>
        <taxon>Bacteria</taxon>
        <taxon>Bacillati</taxon>
        <taxon>Actinomycetota</taxon>
        <taxon>Actinomycetes</taxon>
        <taxon>Pseudonocardiales</taxon>
        <taxon>Pseudonocardiaceae</taxon>
        <taxon>Saccharothrix</taxon>
    </lineage>
</organism>
<dbReference type="PROSITE" id="PS50977">
    <property type="entry name" value="HTH_TETR_2"/>
    <property type="match status" value="1"/>
</dbReference>
<dbReference type="Pfam" id="PF00440">
    <property type="entry name" value="TetR_N"/>
    <property type="match status" value="1"/>
</dbReference>
<dbReference type="PANTHER" id="PTHR30328:SF54">
    <property type="entry name" value="HTH-TYPE TRANSCRIPTIONAL REPRESSOR SCO4008"/>
    <property type="match status" value="1"/>
</dbReference>
<evidence type="ECO:0000256" key="2">
    <source>
        <dbReference type="PROSITE-ProRule" id="PRU00335"/>
    </source>
</evidence>
<reference evidence="4 5" key="1">
    <citation type="submission" date="2020-08" db="EMBL/GenBank/DDBJ databases">
        <title>Sequencing the genomes of 1000 actinobacteria strains.</title>
        <authorList>
            <person name="Klenk H.-P."/>
        </authorList>
    </citation>
    <scope>NUCLEOTIDE SEQUENCE [LARGE SCALE GENOMIC DNA]</scope>
    <source>
        <strain evidence="4 5">DSM 45084</strain>
    </source>
</reference>
<dbReference type="GO" id="GO:0006355">
    <property type="term" value="P:regulation of DNA-templated transcription"/>
    <property type="evidence" value="ECO:0007669"/>
    <property type="project" value="UniProtKB-ARBA"/>
</dbReference>
<dbReference type="Gene3D" id="1.10.357.10">
    <property type="entry name" value="Tetracycline Repressor, domain 2"/>
    <property type="match status" value="1"/>
</dbReference>
<dbReference type="InterPro" id="IPR009057">
    <property type="entry name" value="Homeodomain-like_sf"/>
</dbReference>
<comment type="caution">
    <text evidence="4">The sequence shown here is derived from an EMBL/GenBank/DDBJ whole genome shotgun (WGS) entry which is preliminary data.</text>
</comment>
<dbReference type="EMBL" id="JACHJS010000001">
    <property type="protein sequence ID" value="MBB4967389.1"/>
    <property type="molecule type" value="Genomic_DNA"/>
</dbReference>
<dbReference type="Proteomes" id="UP000542674">
    <property type="component" value="Unassembled WGS sequence"/>
</dbReference>
<dbReference type="PRINTS" id="PR00455">
    <property type="entry name" value="HTHTETR"/>
</dbReference>
<evidence type="ECO:0000313" key="4">
    <source>
        <dbReference type="EMBL" id="MBB4967389.1"/>
    </source>
</evidence>
<gene>
    <name evidence="4" type="ORF">F4559_004748</name>
</gene>
<feature type="domain" description="HTH tetR-type" evidence="3">
    <location>
        <begin position="11"/>
        <end position="71"/>
    </location>
</feature>
<dbReference type="AlphaFoldDB" id="A0A7W7T6C2"/>
<dbReference type="RefSeq" id="WP_184672064.1">
    <property type="nucleotide sequence ID" value="NZ_BAABAI010000009.1"/>
</dbReference>
<evidence type="ECO:0000256" key="1">
    <source>
        <dbReference type="ARBA" id="ARBA00023125"/>
    </source>
</evidence>
<keyword evidence="5" id="KW-1185">Reference proteome</keyword>
<protein>
    <submittedName>
        <fullName evidence="4">AcrR family transcriptional regulator</fullName>
    </submittedName>
</protein>
<dbReference type="SUPFAM" id="SSF46689">
    <property type="entry name" value="Homeodomain-like"/>
    <property type="match status" value="1"/>
</dbReference>
<proteinExistence type="predicted"/>
<dbReference type="InterPro" id="IPR050109">
    <property type="entry name" value="HTH-type_TetR-like_transc_reg"/>
</dbReference>
<name>A0A7W7T6C2_9PSEU</name>
<dbReference type="InterPro" id="IPR001647">
    <property type="entry name" value="HTH_TetR"/>
</dbReference>
<sequence>MVRLTRAQQQERTRDAVLAAARDEFAEHGYLEARIDRIADRADLTRGAVYSNFPGKRALYLAVLVDLVDHAEGGPVPSPGTPGAFARAWLDRLPLAGDAPADGHLRLRSLGGVLDDEPLRAALAQVVQVEALLLGLALETGSRRVRLAELVLTLLGGVARLAEAAPGAGDPFDVARACDHLASLDLEDSWDPPYLPLIPPPTPGDDPWRPPAWWPDLVGGGSADLTLDGVVAFLGTRRLGAIEEAVRAAGPEDAVTAVVLTSNPAEAGRLVRLRIGDVAGCLHRAFEAPPALRIVLDDDTLAAYAGVANADDTEAAIRVRNGKVVAHASGRGACHAVAKGLDR</sequence>
<evidence type="ECO:0000259" key="3">
    <source>
        <dbReference type="PROSITE" id="PS50977"/>
    </source>
</evidence>
<accession>A0A7W7T6C2</accession>
<dbReference type="PANTHER" id="PTHR30328">
    <property type="entry name" value="TRANSCRIPTIONAL REPRESSOR"/>
    <property type="match status" value="1"/>
</dbReference>
<dbReference type="GO" id="GO:0003677">
    <property type="term" value="F:DNA binding"/>
    <property type="evidence" value="ECO:0007669"/>
    <property type="project" value="UniProtKB-UniRule"/>
</dbReference>
<evidence type="ECO:0000313" key="5">
    <source>
        <dbReference type="Proteomes" id="UP000542674"/>
    </source>
</evidence>
<feature type="DNA-binding region" description="H-T-H motif" evidence="2">
    <location>
        <begin position="34"/>
        <end position="53"/>
    </location>
</feature>
<keyword evidence="1 2" id="KW-0238">DNA-binding</keyword>